<reference evidence="1 2" key="1">
    <citation type="journal article" date="2023" name="Science">
        <title>Complex scaffold remodeling in plant triterpene biosynthesis.</title>
        <authorList>
            <person name="De La Pena R."/>
            <person name="Hodgson H."/>
            <person name="Liu J.C."/>
            <person name="Stephenson M.J."/>
            <person name="Martin A.C."/>
            <person name="Owen C."/>
            <person name="Harkess A."/>
            <person name="Leebens-Mack J."/>
            <person name="Jimenez L.E."/>
            <person name="Osbourn A."/>
            <person name="Sattely E.S."/>
        </authorList>
    </citation>
    <scope>NUCLEOTIDE SEQUENCE [LARGE SCALE GENOMIC DNA]</scope>
    <source>
        <strain evidence="2">cv. JPN11</strain>
        <tissue evidence="1">Leaf</tissue>
    </source>
</reference>
<protein>
    <submittedName>
        <fullName evidence="1">THO complex, subunit</fullName>
    </submittedName>
</protein>
<sequence>MEDGEIEEEAMVIDGGGGDAPLTTSPGKTQKSAYEMLKDSKSSIEEIIAETLAIKKENKPKPQLRELVTQMFIHFVTLRQANRTILVDEDRVKAETELAKAPVDSRTLQLHNLMYEKSHYVKAIKACKDFRSKYPDIELVPEEEFRRDAPEKIKGSKLSNDTSHDLMLKRLNYELHQRKELCKLHEKLEQHKKSLLETIANRKKFLSSLPSHLKSMKKASLPVQSQLGVLHTKKIKQHHSAELLPPPLYIIYSQFVAQKEAFNENIDLEIVGSLKDAQAFARQQAIKDTGISTNVESSKLEDDAPEEEDDGQRRRKRPKRSPSKESIDQAGVYQVHPLKIILHINDDEASDPKSAKLITLKFEYLSKLNVVCVGIESTQEGSEKDILCNLFPDDTGLELPHQSAKLFVGEAPAFGERTSRPYKWAQHLAGIDFLPEVSPLLASHETLCETAKSDAVVSGLALYRQQNRVQTVVQRIRSRKKAQLALVEQLESLMKLKWPVLNCEHVPWAVHTPICNLHSCSTIGPPPDQASSLAATDTEQIQEHVDVNIDGRSGTSKEDLETAREDGELPSLAPAASSVGSDVKLTPSKGSSLDHSRQLALISKSIISPMGKGRSQSFKKHDDDTDLLLDTDSELDDHAQIEAEAHNAASIQCYEMSEKSWVDCGVKEFCLVLNRKTDANEKIVKLEAKIKISMEYPLRPPLFAVSLSTPPGENQHEDDNSEWFNELCAIEGKVNLHIVKMVPPDQENYTLAHQVHCLAMLFDYCMDEASPSSEKRKSTSVVDVGLCKPVSGRLLARSFRGRDRRKMISWKDMECTSGYPY</sequence>
<dbReference type="EMBL" id="CM051407">
    <property type="protein sequence ID" value="KAJ4701746.1"/>
    <property type="molecule type" value="Genomic_DNA"/>
</dbReference>
<gene>
    <name evidence="1" type="ORF">OWV82_024939</name>
</gene>
<dbReference type="Proteomes" id="UP001164539">
    <property type="component" value="Chromosome 14"/>
</dbReference>
<evidence type="ECO:0000313" key="1">
    <source>
        <dbReference type="EMBL" id="KAJ4701746.1"/>
    </source>
</evidence>
<accession>A0ACC1WRF2</accession>
<proteinExistence type="predicted"/>
<keyword evidence="2" id="KW-1185">Reference proteome</keyword>
<comment type="caution">
    <text evidence="1">The sequence shown here is derived from an EMBL/GenBank/DDBJ whole genome shotgun (WGS) entry which is preliminary data.</text>
</comment>
<evidence type="ECO:0000313" key="2">
    <source>
        <dbReference type="Proteomes" id="UP001164539"/>
    </source>
</evidence>
<organism evidence="1 2">
    <name type="scientific">Melia azedarach</name>
    <name type="common">Chinaberry tree</name>
    <dbReference type="NCBI Taxonomy" id="155640"/>
    <lineage>
        <taxon>Eukaryota</taxon>
        <taxon>Viridiplantae</taxon>
        <taxon>Streptophyta</taxon>
        <taxon>Embryophyta</taxon>
        <taxon>Tracheophyta</taxon>
        <taxon>Spermatophyta</taxon>
        <taxon>Magnoliopsida</taxon>
        <taxon>eudicotyledons</taxon>
        <taxon>Gunneridae</taxon>
        <taxon>Pentapetalae</taxon>
        <taxon>rosids</taxon>
        <taxon>malvids</taxon>
        <taxon>Sapindales</taxon>
        <taxon>Meliaceae</taxon>
        <taxon>Melia</taxon>
    </lineage>
</organism>
<name>A0ACC1WRF2_MELAZ</name>